<gene>
    <name evidence="4" type="ORF">N7492_006005</name>
</gene>
<organism evidence="4 5">
    <name type="scientific">Penicillium capsulatum</name>
    <dbReference type="NCBI Taxonomy" id="69766"/>
    <lineage>
        <taxon>Eukaryota</taxon>
        <taxon>Fungi</taxon>
        <taxon>Dikarya</taxon>
        <taxon>Ascomycota</taxon>
        <taxon>Pezizomycotina</taxon>
        <taxon>Eurotiomycetes</taxon>
        <taxon>Eurotiomycetidae</taxon>
        <taxon>Eurotiales</taxon>
        <taxon>Aspergillaceae</taxon>
        <taxon>Penicillium</taxon>
    </lineage>
</organism>
<dbReference type="Pfam" id="PF00170">
    <property type="entry name" value="bZIP_1"/>
    <property type="match status" value="1"/>
</dbReference>
<keyword evidence="5" id="KW-1185">Reference proteome</keyword>
<dbReference type="Proteomes" id="UP001146351">
    <property type="component" value="Unassembled WGS sequence"/>
</dbReference>
<evidence type="ECO:0000259" key="3">
    <source>
        <dbReference type="Pfam" id="PF00170"/>
    </source>
</evidence>
<dbReference type="EMBL" id="JAPQKO010000003">
    <property type="protein sequence ID" value="KAJ5173412.1"/>
    <property type="molecule type" value="Genomic_DNA"/>
</dbReference>
<dbReference type="Gene3D" id="1.20.5.170">
    <property type="match status" value="1"/>
</dbReference>
<evidence type="ECO:0000313" key="5">
    <source>
        <dbReference type="Proteomes" id="UP001146351"/>
    </source>
</evidence>
<dbReference type="GO" id="GO:0003700">
    <property type="term" value="F:DNA-binding transcription factor activity"/>
    <property type="evidence" value="ECO:0007669"/>
    <property type="project" value="InterPro"/>
</dbReference>
<dbReference type="PANTHER" id="PTHR40618">
    <property type="entry name" value="B-ZIP TRANSCRIPTION FACTOR (EUROFUNG)-RELATED"/>
    <property type="match status" value="1"/>
</dbReference>
<name>A0A9W9LRP0_9EURO</name>
<sequence length="409" mass="45092">MPTKEISAESTAPAAVPRKRGRPRTVLDENQVPERRRKQLRVAQQAYRRRKETAITNLQTRVQELESGIEDLSHSFLSFSNLLLDAHVLERHPRIASALQDITQQCVSLAKRGCDDLDGEDLPQDAPSDRRDSTTTPEMNQEVEAEFPLQESLLLQGDNPVQSSAALVPWPHIPTAPAPTDQEQAILPFGIVLESPMIPFFTPMTSSPVPATTISPGSARDLGRWTISHQLVRECCQNGYQLLLNCANDSPRIIQIFGTPLSTMDRNRLLSGFYMAINDEGGDLIERRTTVLHPMTPKTSTLSPNLLGHIYRAWQLMLKSGDDQLLDASGVQRLLQEKGIRIQGTDSASSSTRVEGWGYFNVAAFVKLLSLGGVCVGPGPAFRRRDVENALNYASSHSSLFGDASCLLS</sequence>
<dbReference type="AlphaFoldDB" id="A0A9W9LRP0"/>
<protein>
    <submittedName>
        <fullName evidence="4">BZIP transcription factor bZIP-1</fullName>
    </submittedName>
</protein>
<dbReference type="InterPro" id="IPR046347">
    <property type="entry name" value="bZIP_sf"/>
</dbReference>
<evidence type="ECO:0000256" key="2">
    <source>
        <dbReference type="SAM" id="MobiDB-lite"/>
    </source>
</evidence>
<accession>A0A9W9LRP0</accession>
<keyword evidence="1" id="KW-0175">Coiled coil</keyword>
<reference evidence="4" key="2">
    <citation type="journal article" date="2023" name="IMA Fungus">
        <title>Comparative genomic study of the Penicillium genus elucidates a diverse pangenome and 15 lateral gene transfer events.</title>
        <authorList>
            <person name="Petersen C."/>
            <person name="Sorensen T."/>
            <person name="Nielsen M.R."/>
            <person name="Sondergaard T.E."/>
            <person name="Sorensen J.L."/>
            <person name="Fitzpatrick D.A."/>
            <person name="Frisvad J.C."/>
            <person name="Nielsen K.L."/>
        </authorList>
    </citation>
    <scope>NUCLEOTIDE SEQUENCE</scope>
    <source>
        <strain evidence="4">IBT 21917</strain>
    </source>
</reference>
<feature type="region of interest" description="Disordered" evidence="2">
    <location>
        <begin position="114"/>
        <end position="143"/>
    </location>
</feature>
<dbReference type="SUPFAM" id="SSF57959">
    <property type="entry name" value="Leucine zipper domain"/>
    <property type="match status" value="1"/>
</dbReference>
<feature type="region of interest" description="Disordered" evidence="2">
    <location>
        <begin position="1"/>
        <end position="30"/>
    </location>
</feature>
<dbReference type="CDD" id="cd14688">
    <property type="entry name" value="bZIP_YAP"/>
    <property type="match status" value="1"/>
</dbReference>
<dbReference type="PANTHER" id="PTHR40618:SF1">
    <property type="entry name" value="B-ZIP TRANSCRIPTION FACTOR (EUROFUNG)"/>
    <property type="match status" value="1"/>
</dbReference>
<evidence type="ECO:0000313" key="4">
    <source>
        <dbReference type="EMBL" id="KAJ5173412.1"/>
    </source>
</evidence>
<proteinExistence type="predicted"/>
<comment type="caution">
    <text evidence="4">The sequence shown here is derived from an EMBL/GenBank/DDBJ whole genome shotgun (WGS) entry which is preliminary data.</text>
</comment>
<evidence type="ECO:0000256" key="1">
    <source>
        <dbReference type="SAM" id="Coils"/>
    </source>
</evidence>
<reference evidence="4" key="1">
    <citation type="submission" date="2022-11" db="EMBL/GenBank/DDBJ databases">
        <authorList>
            <person name="Petersen C."/>
        </authorList>
    </citation>
    <scope>NUCLEOTIDE SEQUENCE</scope>
    <source>
        <strain evidence="4">IBT 21917</strain>
    </source>
</reference>
<feature type="coiled-coil region" evidence="1">
    <location>
        <begin position="48"/>
        <end position="75"/>
    </location>
</feature>
<feature type="domain" description="BZIP" evidence="3">
    <location>
        <begin position="34"/>
        <end position="73"/>
    </location>
</feature>
<dbReference type="OrthoDB" id="3555317at2759"/>
<dbReference type="InterPro" id="IPR004827">
    <property type="entry name" value="bZIP"/>
</dbReference>